<dbReference type="Gene3D" id="1.20.120.570">
    <property type="entry name" value="YkyA-like"/>
    <property type="match status" value="1"/>
</dbReference>
<comment type="caution">
    <text evidence="2">The sequence shown here is derived from an EMBL/GenBank/DDBJ whole genome shotgun (WGS) entry which is preliminary data.</text>
</comment>
<protein>
    <recommendedName>
        <fullName evidence="4">Lipoprotein</fullName>
    </recommendedName>
</protein>
<accession>A0A3L7K5C6</accession>
<name>A0A3L7K5C6_9BACI</name>
<sequence length="242" mass="28672">MDMSIVKHLLQHYSSKCQDELGGYKVSKFRIIFLVSMVMFLLSGCFNQKTPEEEIYQNLEKTVQDEKDFQEQQQPLTELEKQEKEIFDKIMDLGMKNYNEIVSLSDEALGNLKSRREKMGKEQDSIKKSKADFEKAKPYIKRMDDKKLKKQADQLINTMEARFSAHDLLYENYINGLNADQKLYEMFKDKNLSLEDLEAQIKEINDDYKEIFKANEEFNKKTEQYNKEKVQFYQSAGIEIKK</sequence>
<evidence type="ECO:0000313" key="3">
    <source>
        <dbReference type="Proteomes" id="UP000276770"/>
    </source>
</evidence>
<dbReference type="EMBL" id="RCVZ01000005">
    <property type="protein sequence ID" value="RLQ95912.1"/>
    <property type="molecule type" value="Genomic_DNA"/>
</dbReference>
<dbReference type="SUPFAM" id="SSF140423">
    <property type="entry name" value="MW0975(SA0943)-like"/>
    <property type="match status" value="1"/>
</dbReference>
<evidence type="ECO:0008006" key="4">
    <source>
        <dbReference type="Google" id="ProtNLM"/>
    </source>
</evidence>
<dbReference type="InterPro" id="IPR036785">
    <property type="entry name" value="YkyA-like_sf"/>
</dbReference>
<evidence type="ECO:0000256" key="1">
    <source>
        <dbReference type="SAM" id="Coils"/>
    </source>
</evidence>
<dbReference type="Proteomes" id="UP000276770">
    <property type="component" value="Unassembled WGS sequence"/>
</dbReference>
<organism evidence="2 3">
    <name type="scientific">Falsibacillus albus</name>
    <dbReference type="NCBI Taxonomy" id="2478915"/>
    <lineage>
        <taxon>Bacteria</taxon>
        <taxon>Bacillati</taxon>
        <taxon>Bacillota</taxon>
        <taxon>Bacilli</taxon>
        <taxon>Bacillales</taxon>
        <taxon>Bacillaceae</taxon>
        <taxon>Falsibacillus</taxon>
    </lineage>
</organism>
<reference evidence="2 3" key="1">
    <citation type="submission" date="2018-10" db="EMBL/GenBank/DDBJ databases">
        <title>Falsibacillus sp. genome draft.</title>
        <authorList>
            <person name="Shi S."/>
        </authorList>
    </citation>
    <scope>NUCLEOTIDE SEQUENCE [LARGE SCALE GENOMIC DNA]</scope>
    <source>
        <strain evidence="2 3">GY 10110</strain>
    </source>
</reference>
<dbReference type="Pfam" id="PF10368">
    <property type="entry name" value="YkyA"/>
    <property type="match status" value="1"/>
</dbReference>
<keyword evidence="3" id="KW-1185">Reference proteome</keyword>
<evidence type="ECO:0000313" key="2">
    <source>
        <dbReference type="EMBL" id="RLQ95912.1"/>
    </source>
</evidence>
<keyword evidence="1" id="KW-0175">Coiled coil</keyword>
<dbReference type="InterPro" id="IPR019454">
    <property type="entry name" value="Lipoprot_YkyA-like"/>
</dbReference>
<feature type="coiled-coil region" evidence="1">
    <location>
        <begin position="187"/>
        <end position="221"/>
    </location>
</feature>
<gene>
    <name evidence="2" type="ORF">D9X91_09865</name>
</gene>
<dbReference type="AlphaFoldDB" id="A0A3L7K5C6"/>
<proteinExistence type="predicted"/>